<dbReference type="AlphaFoldDB" id="A0A1S8SXF8"/>
<keyword evidence="1" id="KW-0812">Transmembrane</keyword>
<feature type="transmembrane region" description="Helical" evidence="1">
    <location>
        <begin position="89"/>
        <end position="113"/>
    </location>
</feature>
<feature type="transmembrane region" description="Helical" evidence="1">
    <location>
        <begin position="119"/>
        <end position="139"/>
    </location>
</feature>
<comment type="caution">
    <text evidence="2">The sequence shown here is derived from an EMBL/GenBank/DDBJ whole genome shotgun (WGS) entry which is preliminary data.</text>
</comment>
<organism evidence="2 3">
    <name type="scientific">Clostridium puniceum</name>
    <dbReference type="NCBI Taxonomy" id="29367"/>
    <lineage>
        <taxon>Bacteria</taxon>
        <taxon>Bacillati</taxon>
        <taxon>Bacillota</taxon>
        <taxon>Clostridia</taxon>
        <taxon>Eubacteriales</taxon>
        <taxon>Clostridiaceae</taxon>
        <taxon>Clostridium</taxon>
    </lineage>
</organism>
<feature type="transmembrane region" description="Helical" evidence="1">
    <location>
        <begin position="46"/>
        <end position="68"/>
    </location>
</feature>
<dbReference type="STRING" id="29367.CLPUN_52960"/>
<evidence type="ECO:0000256" key="1">
    <source>
        <dbReference type="SAM" id="Phobius"/>
    </source>
</evidence>
<dbReference type="RefSeq" id="WP_077850170.1">
    <property type="nucleotide sequence ID" value="NZ_LZZM01000245.1"/>
</dbReference>
<gene>
    <name evidence="2" type="ORF">CLPUN_52960</name>
</gene>
<proteinExistence type="predicted"/>
<sequence length="153" mass="17092">MKLKTDSLSKILYVIIVFGLVALTGVIIGLPWIMPIVFKESAFYSIVNHNTILALLYVTGIPTWIILWMTKRLAKNIIKREPFSESSIFSLKGISICAIIVFVCYLYACLFLIATLGTIVITIGAFMVSLISTIIYKLVQVAIEIQTENELTI</sequence>
<dbReference type="InterPro" id="IPR021354">
    <property type="entry name" value="DUF2975"/>
</dbReference>
<dbReference type="Pfam" id="PF11188">
    <property type="entry name" value="DUF2975"/>
    <property type="match status" value="1"/>
</dbReference>
<evidence type="ECO:0000313" key="3">
    <source>
        <dbReference type="Proteomes" id="UP000190890"/>
    </source>
</evidence>
<accession>A0A1S8SXF8</accession>
<dbReference type="EMBL" id="LZZM01000245">
    <property type="protein sequence ID" value="OOM69964.1"/>
    <property type="molecule type" value="Genomic_DNA"/>
</dbReference>
<feature type="transmembrane region" description="Helical" evidence="1">
    <location>
        <begin position="12"/>
        <end position="34"/>
    </location>
</feature>
<dbReference type="OrthoDB" id="2049873at2"/>
<keyword evidence="1" id="KW-1133">Transmembrane helix</keyword>
<reference evidence="2 3" key="1">
    <citation type="submission" date="2016-05" db="EMBL/GenBank/DDBJ databases">
        <title>Microbial solvent formation.</title>
        <authorList>
            <person name="Poehlein A."/>
            <person name="Montoya Solano J.D."/>
            <person name="Flitsch S."/>
            <person name="Krabben P."/>
            <person name="Duerre P."/>
            <person name="Daniel R."/>
        </authorList>
    </citation>
    <scope>NUCLEOTIDE SEQUENCE [LARGE SCALE GENOMIC DNA]</scope>
    <source>
        <strain evidence="2 3">DSM 2619</strain>
    </source>
</reference>
<evidence type="ECO:0008006" key="4">
    <source>
        <dbReference type="Google" id="ProtNLM"/>
    </source>
</evidence>
<name>A0A1S8SXF8_9CLOT</name>
<evidence type="ECO:0000313" key="2">
    <source>
        <dbReference type="EMBL" id="OOM69964.1"/>
    </source>
</evidence>
<keyword evidence="1" id="KW-0472">Membrane</keyword>
<protein>
    <recommendedName>
        <fullName evidence="4">DUF2975 domain-containing protein</fullName>
    </recommendedName>
</protein>
<keyword evidence="3" id="KW-1185">Reference proteome</keyword>
<dbReference type="Proteomes" id="UP000190890">
    <property type="component" value="Unassembled WGS sequence"/>
</dbReference>